<organism evidence="2 3">
    <name type="scientific">Stenotrophomonas maltophilia</name>
    <name type="common">Pseudomonas maltophilia</name>
    <name type="synonym">Xanthomonas maltophilia</name>
    <dbReference type="NCBI Taxonomy" id="40324"/>
    <lineage>
        <taxon>Bacteria</taxon>
        <taxon>Pseudomonadati</taxon>
        <taxon>Pseudomonadota</taxon>
        <taxon>Gammaproteobacteria</taxon>
        <taxon>Lysobacterales</taxon>
        <taxon>Lysobacteraceae</taxon>
        <taxon>Stenotrophomonas</taxon>
        <taxon>Stenotrophomonas maltophilia group</taxon>
    </lineage>
</organism>
<dbReference type="Proteomes" id="UP000616785">
    <property type="component" value="Unassembled WGS sequence"/>
</dbReference>
<accession>A0AA41CBH4</accession>
<dbReference type="EMBL" id="JADUNO010000002">
    <property type="protein sequence ID" value="MBH1638062.1"/>
    <property type="molecule type" value="Genomic_DNA"/>
</dbReference>
<dbReference type="AlphaFoldDB" id="A0AA41CBH4"/>
<proteinExistence type="predicted"/>
<evidence type="ECO:0000313" key="2">
    <source>
        <dbReference type="EMBL" id="MBH1638062.1"/>
    </source>
</evidence>
<reference evidence="2" key="1">
    <citation type="submission" date="2020-11" db="EMBL/GenBank/DDBJ databases">
        <title>Enhanced detection system for hospital associated transmission using whole genome sequencing surveillance.</title>
        <authorList>
            <person name="Harrison L.H."/>
            <person name="Van Tyne D."/>
            <person name="Marsh J.W."/>
            <person name="Griffith M.P."/>
            <person name="Snyder D.J."/>
            <person name="Cooper V.S."/>
            <person name="Mustapha M."/>
        </authorList>
    </citation>
    <scope>NUCLEOTIDE SEQUENCE</scope>
    <source>
        <strain evidence="2">STEN00092</strain>
    </source>
</reference>
<gene>
    <name evidence="2" type="ORF">I5U57_01205</name>
</gene>
<protein>
    <submittedName>
        <fullName evidence="2">Uncharacterized protein</fullName>
    </submittedName>
</protein>
<feature type="region of interest" description="Disordered" evidence="1">
    <location>
        <begin position="133"/>
        <end position="159"/>
    </location>
</feature>
<sequence>MALLLRRSAARAAQHKGASLTLKREGPWSAPVYDSALNVPAEPPRLFCMSSLGGENGLGQHDDPSCTCVTEQGTRYELADDPTCRMLARHGQYEPYLPKREDRLVDGPTQINRAMQEINQRQIEGAAISRGQRAMGSFPESPSIPTSSYMTTPAGENRL</sequence>
<evidence type="ECO:0000313" key="3">
    <source>
        <dbReference type="Proteomes" id="UP000616785"/>
    </source>
</evidence>
<evidence type="ECO:0000256" key="1">
    <source>
        <dbReference type="SAM" id="MobiDB-lite"/>
    </source>
</evidence>
<comment type="caution">
    <text evidence="2">The sequence shown here is derived from an EMBL/GenBank/DDBJ whole genome shotgun (WGS) entry which is preliminary data.</text>
</comment>
<name>A0AA41CBH4_STEMA</name>